<feature type="region of interest" description="Disordered" evidence="1">
    <location>
        <begin position="14"/>
        <end position="36"/>
    </location>
</feature>
<dbReference type="EMBL" id="JAGMUU010000050">
    <property type="protein sequence ID" value="KAH7112587.1"/>
    <property type="molecule type" value="Genomic_DNA"/>
</dbReference>
<protein>
    <submittedName>
        <fullName evidence="2">Uncharacterized protein</fullName>
    </submittedName>
</protein>
<reference evidence="2" key="1">
    <citation type="journal article" date="2021" name="Nat. Commun.">
        <title>Genetic determinants of endophytism in the Arabidopsis root mycobiome.</title>
        <authorList>
            <person name="Mesny F."/>
            <person name="Miyauchi S."/>
            <person name="Thiergart T."/>
            <person name="Pickel B."/>
            <person name="Atanasova L."/>
            <person name="Karlsson M."/>
            <person name="Huettel B."/>
            <person name="Barry K.W."/>
            <person name="Haridas S."/>
            <person name="Chen C."/>
            <person name="Bauer D."/>
            <person name="Andreopoulos W."/>
            <person name="Pangilinan J."/>
            <person name="LaButti K."/>
            <person name="Riley R."/>
            <person name="Lipzen A."/>
            <person name="Clum A."/>
            <person name="Drula E."/>
            <person name="Henrissat B."/>
            <person name="Kohler A."/>
            <person name="Grigoriev I.V."/>
            <person name="Martin F.M."/>
            <person name="Hacquard S."/>
        </authorList>
    </citation>
    <scope>NUCLEOTIDE SEQUENCE</scope>
    <source>
        <strain evidence="2">MPI-CAGE-AT-0021</strain>
    </source>
</reference>
<evidence type="ECO:0000313" key="2">
    <source>
        <dbReference type="EMBL" id="KAH7112587.1"/>
    </source>
</evidence>
<dbReference type="Proteomes" id="UP000717696">
    <property type="component" value="Unassembled WGS sequence"/>
</dbReference>
<dbReference type="OrthoDB" id="5096214at2759"/>
<sequence>MGVTVCLPWHSPKQVQATPSSKCASSNDKDAEPDVMELSHSPTTASVLKVLEPALITNELDSHFDPLATDDFSFEFAADQITGSPLCEPVIEDLEAMGENDVDWDSVITGETITTASGASDFVLNVEGDEVEEFVSMLFEMADTQGNELFQLEKQASPSHQWLGPARVEMTP</sequence>
<name>A0A9P9D540_9HYPO</name>
<feature type="compositionally biased region" description="Polar residues" evidence="1">
    <location>
        <begin position="14"/>
        <end position="26"/>
    </location>
</feature>
<gene>
    <name evidence="2" type="ORF">B0J13DRAFT_267540</name>
</gene>
<proteinExistence type="predicted"/>
<organism evidence="2 3">
    <name type="scientific">Dactylonectria estremocensis</name>
    <dbReference type="NCBI Taxonomy" id="1079267"/>
    <lineage>
        <taxon>Eukaryota</taxon>
        <taxon>Fungi</taxon>
        <taxon>Dikarya</taxon>
        <taxon>Ascomycota</taxon>
        <taxon>Pezizomycotina</taxon>
        <taxon>Sordariomycetes</taxon>
        <taxon>Hypocreomycetidae</taxon>
        <taxon>Hypocreales</taxon>
        <taxon>Nectriaceae</taxon>
        <taxon>Dactylonectria</taxon>
    </lineage>
</organism>
<evidence type="ECO:0000256" key="1">
    <source>
        <dbReference type="SAM" id="MobiDB-lite"/>
    </source>
</evidence>
<dbReference type="AlphaFoldDB" id="A0A9P9D540"/>
<evidence type="ECO:0000313" key="3">
    <source>
        <dbReference type="Proteomes" id="UP000717696"/>
    </source>
</evidence>
<keyword evidence="3" id="KW-1185">Reference proteome</keyword>
<comment type="caution">
    <text evidence="2">The sequence shown here is derived from an EMBL/GenBank/DDBJ whole genome shotgun (WGS) entry which is preliminary data.</text>
</comment>
<accession>A0A9P9D540</accession>